<dbReference type="InterPro" id="IPR056169">
    <property type="entry name" value="HB_ELP1"/>
</dbReference>
<dbReference type="PANTHER" id="PTHR12747:SF0">
    <property type="entry name" value="ELONGATOR COMPLEX PROTEIN 1"/>
    <property type="match status" value="1"/>
</dbReference>
<evidence type="ECO:0000256" key="3">
    <source>
        <dbReference type="ARBA" id="ARBA00022490"/>
    </source>
</evidence>
<name>A0A024GDL1_9STRA</name>
<dbReference type="PIRSF" id="PIRSF017233">
    <property type="entry name" value="IKAP"/>
    <property type="match status" value="1"/>
</dbReference>
<accession>A0A024GDL1</accession>
<dbReference type="GO" id="GO:0005829">
    <property type="term" value="C:cytosol"/>
    <property type="evidence" value="ECO:0007669"/>
    <property type="project" value="TreeGrafter"/>
</dbReference>
<dbReference type="EMBL" id="CAIX01000069">
    <property type="protein sequence ID" value="CCI44394.1"/>
    <property type="molecule type" value="Genomic_DNA"/>
</dbReference>
<sequence>MQNLGSLQRYQCSGILKASDEAVAFTYNSADHTLYILFAFGSICKQSVDIKDSGRVIQNDWISLADTFPSASRQSTKWKWITYLSEFNALVVGHEVGILGLVRLDTRQSEEIGIFESGILSIAWSSAQDMVAIATRSGTLVVLNTQWQVLHETKWSDLTQLVDTDSVVDVKLSWRDDSQYIAVNLGFTNSRLLLVLDASLAFHSVGRKEDEEYSQSITFPMDWCPDHSLIASCMFQNLWKIVFFERNGLTHGEFPLSAAFSRTSHEIEQLAWNISSDILAIVLKDLESGKCRVQLWTRQNYHWYLKQELQAQGASCFLRWDTERSYVLHSLATISDTSWQYTQQEFAWKVDASLSTVGVIDGNKLLITPFDKVIIPPPFAFKEIVLGKRSIIQICFSQKGTAVAIMSSDGQIAIVHDYLASCETILFEDSSISLTSLLAFIYTARESFVILAKSAQESVVLIEYTERKFVVAEESCIQLRLLSHSNQTNLVTQDIWGTLRLFSLDAEKLALKSNEIGSCGNRFVQMSATTGSSPHLIGLTAGGRLYLDDNLIFTAVTSFMLDASQPILLVTTSGTPSRLHVISLQALFSVLDECIGKAPQEHIARITDTRIIEHGAKLICVVPKQGQVILQADRGNLEILTPRILILLLVIQLLSEKSFVIALETCRKHRLDLNLLVDYNPEVFHNHLVAFLEELLASPKTASDRLCLFITNLHPVNVWVTKYGPQAAHFITEASRQDSKAPKVNDICNALTHAMKCSPHSANEAFLLPMVTCCIKQQPPQYQEVLNLLKSLKRNFPAQAKRAVKHLILLVDVDILYQESLKAYDIELARYIASYSQQDPKEYNSILNSLEVLPNGQALSPFGRFQVDEVLQRDEKAIENLITHLIEGSNLDDNRQKWTSKLVDLIVSSHLYDTALDKLTQNPACTWTASLSRRILLLKAHFLVKDSAEEAAYIYLSLDENELAVKACTAAGRWELALSLPVSSQTQEARGYLVAEKLLEIDRSKYACVAARIYVEYCKDIVGAITLLIEYMHWHESLRLVDLHDRRDLLQDIASAVLQQSDELLWELRSRAANYEKHHERMTTILEQRRLFQLHGIDSNRWSREDEIDIQSSACSSIMSSTANSNVYSDMSNTSSRSSVGSHNYPKTTQIGNFGMKEHVQASASHFYATHTISLQAQSISSKPKRHERRQHRIKPGSIEELQYVERGCEEAKPDSHLQSEVDETIKMLLYFKEFDKAIALQNCLKTFLQRIEKETVTTSPESDIKLSNTMQWKLTQFGERS</sequence>
<dbReference type="GO" id="GO:0033588">
    <property type="term" value="C:elongator holoenzyme complex"/>
    <property type="evidence" value="ECO:0007669"/>
    <property type="project" value="InterPro"/>
</dbReference>
<dbReference type="InParanoid" id="A0A024GDL1"/>
<keyword evidence="4" id="KW-0819">tRNA processing</keyword>
<feature type="domain" description="ELP1 N-terminal second beta-propeller" evidence="8">
    <location>
        <begin position="359"/>
        <end position="619"/>
    </location>
</feature>
<comment type="function">
    <text evidence="6">Component of the elongator complex which is required for multiple tRNA modifications, including mcm5U (5-methoxycarbonylmethyl uridine), mcm5s2U (5-methoxycarbonylmethyl-2-thiouridine), and ncm5U (5-carbamoylmethyl uridine). The elongator complex catalyzes formation of carboxymethyluridine in the wobble base at position 34 in tRNAs.</text>
</comment>
<evidence type="ECO:0000259" key="7">
    <source>
        <dbReference type="Pfam" id="PF04762"/>
    </source>
</evidence>
<comment type="pathway">
    <text evidence="1">tRNA modification; 5-methoxycarbonylmethyl-2-thiouridine-tRNA biosynthesis.</text>
</comment>
<evidence type="ECO:0000313" key="11">
    <source>
        <dbReference type="EMBL" id="CCI44394.1"/>
    </source>
</evidence>
<comment type="similarity">
    <text evidence="2 6">Belongs to the ELP1/IKA1 family.</text>
</comment>
<feature type="domain" description="ELP1 three-helical bundle" evidence="10">
    <location>
        <begin position="1169"/>
        <end position="1255"/>
    </location>
</feature>
<protein>
    <recommendedName>
        <fullName evidence="5 6">Elongator complex protein 1</fullName>
    </recommendedName>
</protein>
<dbReference type="Pfam" id="PF23925">
    <property type="entry name" value="A-sol_ELP1"/>
    <property type="match status" value="1"/>
</dbReference>
<reference evidence="11 12" key="1">
    <citation type="submission" date="2012-05" db="EMBL/GenBank/DDBJ databases">
        <title>Recombination and specialization in a pathogen metapopulation.</title>
        <authorList>
            <person name="Gardiner A."/>
            <person name="Kemen E."/>
            <person name="Schultz-Larsen T."/>
            <person name="MacLean D."/>
            <person name="Van Oosterhout C."/>
            <person name="Jones J.D.G."/>
        </authorList>
    </citation>
    <scope>NUCLEOTIDE SEQUENCE [LARGE SCALE GENOMIC DNA]</scope>
    <source>
        <strain evidence="11 12">Ac Nc2</strain>
    </source>
</reference>
<dbReference type="Pfam" id="PF23797">
    <property type="entry name" value="Beta-prop_ELP1_2nd"/>
    <property type="match status" value="1"/>
</dbReference>
<dbReference type="InterPro" id="IPR015943">
    <property type="entry name" value="WD40/YVTN_repeat-like_dom_sf"/>
</dbReference>
<dbReference type="Pfam" id="PF23936">
    <property type="entry name" value="HB_ELP1"/>
    <property type="match status" value="1"/>
</dbReference>
<dbReference type="OrthoDB" id="40048at2759"/>
<evidence type="ECO:0000259" key="8">
    <source>
        <dbReference type="Pfam" id="PF23797"/>
    </source>
</evidence>
<dbReference type="GO" id="GO:0005634">
    <property type="term" value="C:nucleus"/>
    <property type="evidence" value="ECO:0007669"/>
    <property type="project" value="UniProtKB-SubCell"/>
</dbReference>
<keyword evidence="6" id="KW-0539">Nucleus</keyword>
<feature type="domain" description="ELP1 first N-terminal beta-propeller" evidence="7">
    <location>
        <begin position="162"/>
        <end position="323"/>
    </location>
</feature>
<keyword evidence="12" id="KW-1185">Reference proteome</keyword>
<evidence type="ECO:0000256" key="6">
    <source>
        <dbReference type="PIRNR" id="PIRNR017233"/>
    </source>
</evidence>
<dbReference type="SUPFAM" id="SSF69322">
    <property type="entry name" value="Tricorn protease domain 2"/>
    <property type="match status" value="1"/>
</dbReference>
<keyword evidence="3 6" id="KW-0963">Cytoplasm</keyword>
<dbReference type="Pfam" id="PF04762">
    <property type="entry name" value="Beta-prop_ELP1_1st"/>
    <property type="match status" value="2"/>
</dbReference>
<evidence type="ECO:0000256" key="2">
    <source>
        <dbReference type="ARBA" id="ARBA00006086"/>
    </source>
</evidence>
<evidence type="ECO:0000259" key="9">
    <source>
        <dbReference type="Pfam" id="PF23925"/>
    </source>
</evidence>
<dbReference type="PANTHER" id="PTHR12747">
    <property type="entry name" value="ELONGATOR COMPLEX PROTEIN 1"/>
    <property type="match status" value="1"/>
</dbReference>
<evidence type="ECO:0000256" key="4">
    <source>
        <dbReference type="ARBA" id="ARBA00022694"/>
    </source>
</evidence>
<proteinExistence type="inferred from homology"/>
<evidence type="ECO:0000259" key="10">
    <source>
        <dbReference type="Pfam" id="PF23936"/>
    </source>
</evidence>
<dbReference type="STRING" id="65357.A0A024GDL1"/>
<evidence type="ECO:0000256" key="5">
    <source>
        <dbReference type="ARBA" id="ARBA00029535"/>
    </source>
</evidence>
<comment type="caution">
    <text evidence="11">The sequence shown here is derived from an EMBL/GenBank/DDBJ whole genome shotgun (WGS) entry which is preliminary data.</text>
</comment>
<evidence type="ECO:0000313" key="12">
    <source>
        <dbReference type="Proteomes" id="UP000053237"/>
    </source>
</evidence>
<organism evidence="11 12">
    <name type="scientific">Albugo candida</name>
    <dbReference type="NCBI Taxonomy" id="65357"/>
    <lineage>
        <taxon>Eukaryota</taxon>
        <taxon>Sar</taxon>
        <taxon>Stramenopiles</taxon>
        <taxon>Oomycota</taxon>
        <taxon>Peronosporomycetes</taxon>
        <taxon>Albuginales</taxon>
        <taxon>Albuginaceae</taxon>
        <taxon>Albugo</taxon>
    </lineage>
</organism>
<dbReference type="Proteomes" id="UP000053237">
    <property type="component" value="Unassembled WGS sequence"/>
</dbReference>
<dbReference type="UniPathway" id="UPA00988"/>
<feature type="domain" description="ELP1 first N-terminal beta-propeller" evidence="7">
    <location>
        <begin position="1"/>
        <end position="155"/>
    </location>
</feature>
<dbReference type="InterPro" id="IPR056164">
    <property type="entry name" value="Beta-prop_ELP1_1st"/>
</dbReference>
<comment type="subcellular location">
    <subcellularLocation>
        <location evidence="6">Cytoplasm</location>
    </subcellularLocation>
    <subcellularLocation>
        <location evidence="6">Nucleus</location>
    </subcellularLocation>
</comment>
<dbReference type="GO" id="GO:0002926">
    <property type="term" value="P:tRNA wobble base 5-methoxycarbonylmethyl-2-thiouridinylation"/>
    <property type="evidence" value="ECO:0007669"/>
    <property type="project" value="TreeGrafter"/>
</dbReference>
<dbReference type="InterPro" id="IPR006849">
    <property type="entry name" value="Elp1"/>
</dbReference>
<dbReference type="InterPro" id="IPR056165">
    <property type="entry name" value="Beta-prop_ELP1_2nd"/>
</dbReference>
<feature type="domain" description="ELP1 alpha-solenoid" evidence="9">
    <location>
        <begin position="643"/>
        <end position="850"/>
    </location>
</feature>
<dbReference type="GO" id="GO:0000049">
    <property type="term" value="F:tRNA binding"/>
    <property type="evidence" value="ECO:0007669"/>
    <property type="project" value="TreeGrafter"/>
</dbReference>
<dbReference type="Gene3D" id="2.130.10.10">
    <property type="entry name" value="YVTN repeat-like/Quinoprotein amine dehydrogenase"/>
    <property type="match status" value="1"/>
</dbReference>
<evidence type="ECO:0000256" key="1">
    <source>
        <dbReference type="ARBA" id="ARBA00005043"/>
    </source>
</evidence>
<gene>
    <name evidence="11" type="ORF">BN9_052030</name>
</gene>
<dbReference type="InterPro" id="IPR056167">
    <property type="entry name" value="A-sol_ELP1"/>
</dbReference>